<feature type="domain" description="NodB homology" evidence="1">
    <location>
        <begin position="37"/>
        <end position="219"/>
    </location>
</feature>
<proteinExistence type="predicted"/>
<dbReference type="InterPro" id="IPR050248">
    <property type="entry name" value="Polysacc_deacetylase_ArnD"/>
</dbReference>
<dbReference type="CDD" id="cd10917">
    <property type="entry name" value="CE4_NodB_like_6s_7s"/>
    <property type="match status" value="1"/>
</dbReference>
<evidence type="ECO:0000313" key="2">
    <source>
        <dbReference type="EMBL" id="GGG14452.1"/>
    </source>
</evidence>
<accession>A0ABQ1W4B6</accession>
<dbReference type="PROSITE" id="PS51677">
    <property type="entry name" value="NODB"/>
    <property type="match status" value="1"/>
</dbReference>
<gene>
    <name evidence="2" type="ORF">GCM10010913_40340</name>
</gene>
<evidence type="ECO:0000313" key="3">
    <source>
        <dbReference type="Proteomes" id="UP000608420"/>
    </source>
</evidence>
<dbReference type="InterPro" id="IPR002509">
    <property type="entry name" value="NODB_dom"/>
</dbReference>
<protein>
    <submittedName>
        <fullName evidence="2">Oligosaccharide deacetylase</fullName>
    </submittedName>
</protein>
<keyword evidence="3" id="KW-1185">Reference proteome</keyword>
<dbReference type="InterPro" id="IPR011330">
    <property type="entry name" value="Glyco_hydro/deAcase_b/a-brl"/>
</dbReference>
<dbReference type="SUPFAM" id="SSF88713">
    <property type="entry name" value="Glycoside hydrolase/deacetylase"/>
    <property type="match status" value="1"/>
</dbReference>
<evidence type="ECO:0000259" key="1">
    <source>
        <dbReference type="PROSITE" id="PS51677"/>
    </source>
</evidence>
<organism evidence="2 3">
    <name type="scientific">Paenibacillus aceti</name>
    <dbReference type="NCBI Taxonomy" id="1820010"/>
    <lineage>
        <taxon>Bacteria</taxon>
        <taxon>Bacillati</taxon>
        <taxon>Bacillota</taxon>
        <taxon>Bacilli</taxon>
        <taxon>Bacillales</taxon>
        <taxon>Paenibacillaceae</taxon>
        <taxon>Paenibacillus</taxon>
    </lineage>
</organism>
<dbReference type="RefSeq" id="WP_120462980.1">
    <property type="nucleotide sequence ID" value="NZ_BMIW01000038.1"/>
</dbReference>
<reference evidence="3" key="1">
    <citation type="journal article" date="2019" name="Int. J. Syst. Evol. Microbiol.">
        <title>The Global Catalogue of Microorganisms (GCM) 10K type strain sequencing project: providing services to taxonomists for standard genome sequencing and annotation.</title>
        <authorList>
            <consortium name="The Broad Institute Genomics Platform"/>
            <consortium name="The Broad Institute Genome Sequencing Center for Infectious Disease"/>
            <person name="Wu L."/>
            <person name="Ma J."/>
        </authorList>
    </citation>
    <scope>NUCLEOTIDE SEQUENCE [LARGE SCALE GENOMIC DNA]</scope>
    <source>
        <strain evidence="3">CGMCC 1.15420</strain>
    </source>
</reference>
<dbReference type="PANTHER" id="PTHR10587">
    <property type="entry name" value="GLYCOSYL TRANSFERASE-RELATED"/>
    <property type="match status" value="1"/>
</dbReference>
<dbReference type="Proteomes" id="UP000608420">
    <property type="component" value="Unassembled WGS sequence"/>
</dbReference>
<comment type="caution">
    <text evidence="2">The sequence shown here is derived from an EMBL/GenBank/DDBJ whole genome shotgun (WGS) entry which is preliminary data.</text>
</comment>
<dbReference type="Pfam" id="PF01522">
    <property type="entry name" value="Polysacc_deac_1"/>
    <property type="match status" value="1"/>
</dbReference>
<dbReference type="Gene3D" id="3.20.20.370">
    <property type="entry name" value="Glycoside hydrolase/deacetylase"/>
    <property type="match status" value="1"/>
</dbReference>
<sequence>MHSIVYNYIELCKDKAFTGIDDPRVIQGVHLSDSEEAYVCFTFDDGPTSNYTPQILDILNKHQAKATFFIFGRFATEHPEIIRRIAKEGHELGNHTYSHPDLTSLDFAAIEREILEAEQAIQSIVDYRCKLFRPPYGIFSPETVGVVEALQYKFALWSRDVQAYDWELPGVDKMAEEVLSHVCNGSIILLHDAGGNREQTVELVDRVIPILKSRNYHFITMSELLAQSV</sequence>
<name>A0ABQ1W4B6_9BACL</name>
<dbReference type="EMBL" id="BMIW01000038">
    <property type="protein sequence ID" value="GGG14452.1"/>
    <property type="molecule type" value="Genomic_DNA"/>
</dbReference>